<keyword evidence="5" id="KW-0238">DNA-binding</keyword>
<feature type="compositionally biased region" description="Low complexity" evidence="11">
    <location>
        <begin position="278"/>
        <end position="300"/>
    </location>
</feature>
<evidence type="ECO:0000313" key="13">
    <source>
        <dbReference type="Proteomes" id="UP000504632"/>
    </source>
</evidence>
<dbReference type="FunFam" id="4.10.1000.10:FF:000022">
    <property type="entry name" value="Zinc finger CCCH domain-containing protein 7"/>
    <property type="match status" value="1"/>
</dbReference>
<feature type="compositionally biased region" description="Basic and acidic residues" evidence="11">
    <location>
        <begin position="363"/>
        <end position="372"/>
    </location>
</feature>
<evidence type="ECO:0000256" key="1">
    <source>
        <dbReference type="ARBA" id="ARBA00022723"/>
    </source>
</evidence>
<dbReference type="Gene3D" id="4.10.1000.10">
    <property type="entry name" value="Zinc finger, CCCH-type"/>
    <property type="match status" value="2"/>
</dbReference>
<dbReference type="InterPro" id="IPR036855">
    <property type="entry name" value="Znf_CCCH_sf"/>
</dbReference>
<feature type="region of interest" description="Disordered" evidence="11">
    <location>
        <begin position="22"/>
        <end position="126"/>
    </location>
</feature>
<dbReference type="PANTHER" id="PTHR46156">
    <property type="entry name" value="CCCH ZINGC FINGER"/>
    <property type="match status" value="1"/>
</dbReference>
<evidence type="ECO:0000256" key="5">
    <source>
        <dbReference type="ARBA" id="ARBA00023125"/>
    </source>
</evidence>
<evidence type="ECO:0000256" key="8">
    <source>
        <dbReference type="ARBA" id="ARBA00071600"/>
    </source>
</evidence>
<dbReference type="GO" id="GO:0008270">
    <property type="term" value="F:zinc ion binding"/>
    <property type="evidence" value="ECO:0007669"/>
    <property type="project" value="UniProtKB-KW"/>
</dbReference>
<feature type="domain" description="C3H1-type" evidence="12">
    <location>
        <begin position="686"/>
        <end position="714"/>
    </location>
</feature>
<keyword evidence="4 10" id="KW-0862">Zinc</keyword>
<keyword evidence="13" id="KW-1185">Reference proteome</keyword>
<feature type="compositionally biased region" description="Low complexity" evidence="11">
    <location>
        <begin position="893"/>
        <end position="913"/>
    </location>
</feature>
<feature type="region of interest" description="Disordered" evidence="11">
    <location>
        <begin position="535"/>
        <end position="554"/>
    </location>
</feature>
<dbReference type="Proteomes" id="UP000504632">
    <property type="component" value="Chromosome 14"/>
</dbReference>
<feature type="zinc finger region" description="C3H1-type" evidence="10">
    <location>
        <begin position="769"/>
        <end position="796"/>
    </location>
</feature>
<feature type="compositionally biased region" description="Polar residues" evidence="11">
    <location>
        <begin position="31"/>
        <end position="47"/>
    </location>
</feature>
<keyword evidence="2" id="KW-0677">Repeat</keyword>
<feature type="compositionally biased region" description="Polar residues" evidence="11">
    <location>
        <begin position="317"/>
        <end position="338"/>
    </location>
</feature>
<feature type="zinc finger region" description="C3H1-type" evidence="10">
    <location>
        <begin position="686"/>
        <end position="714"/>
    </location>
</feature>
<dbReference type="GO" id="GO:0003677">
    <property type="term" value="F:DNA binding"/>
    <property type="evidence" value="ECO:0007669"/>
    <property type="project" value="UniProtKB-KW"/>
</dbReference>
<evidence type="ECO:0000256" key="4">
    <source>
        <dbReference type="ARBA" id="ARBA00022833"/>
    </source>
</evidence>
<accession>A0A6J2WN63</accession>
<feature type="zinc finger region" description="C3H1-type" evidence="10">
    <location>
        <begin position="742"/>
        <end position="768"/>
    </location>
</feature>
<dbReference type="FunCoup" id="A0A6J2WN63">
    <property type="interactions" value="1335"/>
</dbReference>
<evidence type="ECO:0000256" key="3">
    <source>
        <dbReference type="ARBA" id="ARBA00022771"/>
    </source>
</evidence>
<feature type="region of interest" description="Disordered" evidence="11">
    <location>
        <begin position="226"/>
        <end position="456"/>
    </location>
</feature>
<dbReference type="FunFam" id="4.10.1000.10:FF:000008">
    <property type="entry name" value="zinc finger CCCH domain-containing protein 3"/>
    <property type="match status" value="1"/>
</dbReference>
<evidence type="ECO:0000256" key="2">
    <source>
        <dbReference type="ARBA" id="ARBA00022737"/>
    </source>
</evidence>
<feature type="zinc finger region" description="C3H1-type" evidence="10">
    <location>
        <begin position="718"/>
        <end position="741"/>
    </location>
</feature>
<evidence type="ECO:0000256" key="9">
    <source>
        <dbReference type="ARBA" id="ARBA00079564"/>
    </source>
</evidence>
<feature type="compositionally biased region" description="Basic and acidic residues" evidence="11">
    <location>
        <begin position="831"/>
        <end position="851"/>
    </location>
</feature>
<feature type="compositionally biased region" description="Low complexity" evidence="11">
    <location>
        <begin position="441"/>
        <end position="456"/>
    </location>
</feature>
<protein>
    <recommendedName>
        <fullName evidence="8">Zinc finger CCCH domain-containing protein 3</fullName>
    </recommendedName>
    <alternativeName>
        <fullName evidence="9">Smad-interacting CPSF-like factor</fullName>
    </alternativeName>
</protein>
<evidence type="ECO:0000259" key="12">
    <source>
        <dbReference type="PROSITE" id="PS50103"/>
    </source>
</evidence>
<dbReference type="InParanoid" id="A0A6J2WN63"/>
<feature type="domain" description="C3H1-type" evidence="12">
    <location>
        <begin position="718"/>
        <end position="741"/>
    </location>
</feature>
<dbReference type="SMART" id="SM00356">
    <property type="entry name" value="ZnF_C3H1"/>
    <property type="match status" value="5"/>
</dbReference>
<evidence type="ECO:0000256" key="11">
    <source>
        <dbReference type="SAM" id="MobiDB-lite"/>
    </source>
</evidence>
<keyword evidence="1 10" id="KW-0479">Metal-binding</keyword>
<feature type="zinc finger region" description="C3H1-type" evidence="10">
    <location>
        <begin position="797"/>
        <end position="819"/>
    </location>
</feature>
<feature type="compositionally biased region" description="Low complexity" evidence="11">
    <location>
        <begin position="109"/>
        <end position="121"/>
    </location>
</feature>
<evidence type="ECO:0000256" key="7">
    <source>
        <dbReference type="ARBA" id="ARBA00064187"/>
    </source>
</evidence>
<evidence type="ECO:0000313" key="14">
    <source>
        <dbReference type="RefSeq" id="XP_030647000.1"/>
    </source>
</evidence>
<evidence type="ECO:0000256" key="6">
    <source>
        <dbReference type="ARBA" id="ARBA00057285"/>
    </source>
</evidence>
<dbReference type="Pfam" id="PF00642">
    <property type="entry name" value="zf-CCCH"/>
    <property type="match status" value="1"/>
</dbReference>
<organism evidence="13 14">
    <name type="scientific">Chanos chanos</name>
    <name type="common">Milkfish</name>
    <name type="synonym">Mugil chanos</name>
    <dbReference type="NCBI Taxonomy" id="29144"/>
    <lineage>
        <taxon>Eukaryota</taxon>
        <taxon>Metazoa</taxon>
        <taxon>Chordata</taxon>
        <taxon>Craniata</taxon>
        <taxon>Vertebrata</taxon>
        <taxon>Euteleostomi</taxon>
        <taxon>Actinopterygii</taxon>
        <taxon>Neopterygii</taxon>
        <taxon>Teleostei</taxon>
        <taxon>Ostariophysi</taxon>
        <taxon>Gonorynchiformes</taxon>
        <taxon>Chanidae</taxon>
        <taxon>Chanos</taxon>
    </lineage>
</organism>
<feature type="compositionally biased region" description="Polar residues" evidence="11">
    <location>
        <begin position="376"/>
        <end position="395"/>
    </location>
</feature>
<dbReference type="AlphaFoldDB" id="A0A6J2WN63"/>
<comment type="function">
    <text evidence="6">Required for the export of polyadenylated mRNAs from the nucleus. Enhances ACVR1B-induced SMAD-dependent transcription. Binds to single-stranded DNA but not to double-stranded DNA in vitro. Involved in RNA cleavage.</text>
</comment>
<comment type="subunit">
    <text evidence="7">Interacts with SMAD1, SMAD3, SMAD4, CPSF2 and CPSF3.</text>
</comment>
<reference evidence="14" key="1">
    <citation type="submission" date="2025-08" db="UniProtKB">
        <authorList>
            <consortium name="RefSeq"/>
        </authorList>
    </citation>
    <scope>IDENTIFICATION</scope>
</reference>
<dbReference type="GO" id="GO:0005634">
    <property type="term" value="C:nucleus"/>
    <property type="evidence" value="ECO:0007669"/>
    <property type="project" value="UniProtKB-ARBA"/>
</dbReference>
<gene>
    <name evidence="14" type="primary">zc3h3</name>
</gene>
<dbReference type="OrthoDB" id="3247158at2759"/>
<dbReference type="RefSeq" id="XP_030647000.1">
    <property type="nucleotide sequence ID" value="XM_030791140.1"/>
</dbReference>
<dbReference type="GeneID" id="115827335"/>
<keyword evidence="3 10" id="KW-0863">Zinc-finger</keyword>
<feature type="domain" description="C3H1-type" evidence="12">
    <location>
        <begin position="797"/>
        <end position="819"/>
    </location>
</feature>
<dbReference type="CTD" id="23144"/>
<feature type="compositionally biased region" description="Polar residues" evidence="11">
    <location>
        <begin position="535"/>
        <end position="550"/>
    </location>
</feature>
<proteinExistence type="predicted"/>
<name>A0A6J2WN63_CHACN</name>
<feature type="domain" description="C3H1-type" evidence="12">
    <location>
        <begin position="742"/>
        <end position="768"/>
    </location>
</feature>
<dbReference type="PROSITE" id="PS50103">
    <property type="entry name" value="ZF_C3H1"/>
    <property type="match status" value="5"/>
</dbReference>
<sequence length="923" mass="100756">MEEREALKRQIELLQNLINNHKSVHGDVPSGGSQRNPSASAACSWQHQGHKPVFSHSLPLHPQPSMSSAAGQWRKKYSLSNKTARADRKDSVTATQSSKSHSAGFSLHSTTSVPTSQTLTTVKSDKSNSPLLLKAEVVTSQVQRKGVSNCVVLNVTQTKPKLTTTAKLTSPVRRTDCASVTSRTLPSGDMCVRAGMDQSNTVEIKPFSPGNSSLVCRETAAVAGSSSHTSTCKLSRSVVTSSPTLNPSSKPDPPKQAVSSPHKRSQFTWVKSQKTEETSSQTHPHHSSSLLSTAPSPSELATAKRVPVSIRKVPRRTSLSSGAAKTSSKYTWVSTSTAAKAGSSPKILQKPLSPKALKASPKSPHEGVDMSKKSKPTAQPPSKTTASKPRVNHSSRYCWKATGQNQTASGPGLTPGSKEKQSIYQWTSEKKNGPKGLKVLSRSSSSPSQVRQSTSVLTVSPGGFKLRSRMKIIRRTSCSSGSERRSSPSPVVLKSQYSLNRRAHTPARSFVGVRRVQSRTLVSFGRHKLRRVSSVALQGQTRAGPSSSVSVRGPATQRVIKTRYKIDTRRGNNTAAHTHNPALSYRVKRLQSARMLLQNRLRAPSDRQWKGRGMRWIGGALYQVSANKLSRTHTASTPSSKTGKWLCPQEVVSSTASRSSNTRHVASRVVQRSLVIVRQARLKRQQKAKQYCMYYNRFGKCNHGDNCPYIHDPDKVAVCTRFLRGTCKQTDGTCPFSHKVSKEKMPVCSYFLKGICNNSSCPYSHVYVSRKAAVCQDFIRGYCPQGEKCKKKHTLLCPDFSSSGLCPRGSKCKLRHRQRVKRTSPCVEPNSAKRERHGEGPQTAEDKRCETVEDPDSSQADNRTGLSGPARLPSFISLSSSPDRPQSEHTQETTTHPPASSPPATVAPESTSTGKKLHIKPRF</sequence>
<feature type="region of interest" description="Disordered" evidence="11">
    <location>
        <begin position="823"/>
        <end position="923"/>
    </location>
</feature>
<dbReference type="InterPro" id="IPR000571">
    <property type="entry name" value="Znf_CCCH"/>
</dbReference>
<dbReference type="PANTHER" id="PTHR46156:SF1">
    <property type="entry name" value="ZINC FINGER CCCH DOMAIN-CONTAINING PROTEIN 3"/>
    <property type="match status" value="1"/>
</dbReference>
<evidence type="ECO:0000256" key="10">
    <source>
        <dbReference type="PROSITE-ProRule" id="PRU00723"/>
    </source>
</evidence>
<feature type="compositionally biased region" description="Polar residues" evidence="11">
    <location>
        <begin position="226"/>
        <end position="249"/>
    </location>
</feature>
<dbReference type="SUPFAM" id="SSF90229">
    <property type="entry name" value="CCCH zinc finger"/>
    <property type="match status" value="2"/>
</dbReference>
<feature type="domain" description="C3H1-type" evidence="12">
    <location>
        <begin position="769"/>
        <end position="796"/>
    </location>
</feature>
<feature type="compositionally biased region" description="Polar residues" evidence="11">
    <location>
        <begin position="92"/>
        <end position="103"/>
    </location>
</feature>